<organism evidence="1 2">
    <name type="scientific">Dipteronia dyeriana</name>
    <dbReference type="NCBI Taxonomy" id="168575"/>
    <lineage>
        <taxon>Eukaryota</taxon>
        <taxon>Viridiplantae</taxon>
        <taxon>Streptophyta</taxon>
        <taxon>Embryophyta</taxon>
        <taxon>Tracheophyta</taxon>
        <taxon>Spermatophyta</taxon>
        <taxon>Magnoliopsida</taxon>
        <taxon>eudicotyledons</taxon>
        <taxon>Gunneridae</taxon>
        <taxon>Pentapetalae</taxon>
        <taxon>rosids</taxon>
        <taxon>malvids</taxon>
        <taxon>Sapindales</taxon>
        <taxon>Sapindaceae</taxon>
        <taxon>Hippocastanoideae</taxon>
        <taxon>Acereae</taxon>
        <taxon>Dipteronia</taxon>
    </lineage>
</organism>
<name>A0AAD9TG55_9ROSI</name>
<protein>
    <submittedName>
        <fullName evidence="1">Uncharacterized protein</fullName>
    </submittedName>
</protein>
<dbReference type="Gene3D" id="3.40.50.300">
    <property type="entry name" value="P-loop containing nucleotide triphosphate hydrolases"/>
    <property type="match status" value="1"/>
</dbReference>
<dbReference type="GO" id="GO:0005886">
    <property type="term" value="C:plasma membrane"/>
    <property type="evidence" value="ECO:0007669"/>
    <property type="project" value="TreeGrafter"/>
</dbReference>
<dbReference type="SUPFAM" id="SSF52540">
    <property type="entry name" value="P-loop containing nucleoside triphosphate hydrolases"/>
    <property type="match status" value="1"/>
</dbReference>
<gene>
    <name evidence="1" type="ORF">Ddye_030143</name>
</gene>
<dbReference type="InterPro" id="IPR027417">
    <property type="entry name" value="P-loop_NTPase"/>
</dbReference>
<dbReference type="PANTHER" id="PTHR24222:SF76">
    <property type="entry name" value="MYCOBACTIN IMPORT ATP-BINDING_PERMEASE PROTEIN IRTB"/>
    <property type="match status" value="1"/>
</dbReference>
<evidence type="ECO:0000313" key="1">
    <source>
        <dbReference type="EMBL" id="KAK2635351.1"/>
    </source>
</evidence>
<dbReference type="AlphaFoldDB" id="A0AAD9TG55"/>
<comment type="caution">
    <text evidence="1">The sequence shown here is derived from an EMBL/GenBank/DDBJ whole genome shotgun (WGS) entry which is preliminary data.</text>
</comment>
<evidence type="ECO:0000313" key="2">
    <source>
        <dbReference type="Proteomes" id="UP001280121"/>
    </source>
</evidence>
<dbReference type="Proteomes" id="UP001280121">
    <property type="component" value="Unassembled WGS sequence"/>
</dbReference>
<dbReference type="InterPro" id="IPR039421">
    <property type="entry name" value="Type_1_exporter"/>
</dbReference>
<accession>A0AAD9TG55</accession>
<dbReference type="GO" id="GO:0042626">
    <property type="term" value="F:ATPase-coupled transmembrane transporter activity"/>
    <property type="evidence" value="ECO:0007669"/>
    <property type="project" value="TreeGrafter"/>
</dbReference>
<proteinExistence type="predicted"/>
<keyword evidence="2" id="KW-1185">Reference proteome</keyword>
<dbReference type="EMBL" id="JANJYI010000009">
    <property type="protein sequence ID" value="KAK2635351.1"/>
    <property type="molecule type" value="Genomic_DNA"/>
</dbReference>
<dbReference type="PANTHER" id="PTHR24222">
    <property type="entry name" value="ABC TRANSPORTER B FAMILY"/>
    <property type="match status" value="1"/>
</dbReference>
<reference evidence="1" key="1">
    <citation type="journal article" date="2023" name="Plant J.">
        <title>Genome sequences and population genomics provide insights into the demographic history, inbreeding, and mutation load of two 'living fossil' tree species of Dipteronia.</title>
        <authorList>
            <person name="Feng Y."/>
            <person name="Comes H.P."/>
            <person name="Chen J."/>
            <person name="Zhu S."/>
            <person name="Lu R."/>
            <person name="Zhang X."/>
            <person name="Li P."/>
            <person name="Qiu J."/>
            <person name="Olsen K.M."/>
            <person name="Qiu Y."/>
        </authorList>
    </citation>
    <scope>NUCLEOTIDE SEQUENCE</scope>
    <source>
        <strain evidence="1">KIB01</strain>
    </source>
</reference>
<sequence>MQAYLSDMATQMKAKHSQPLSMSSLVDCKVLLDGHDISSIRLKWLREQMDLISQEPTWFATTMEAENMNQVIEAAKAANAHYFIQVIEAADDVGGQHFLNMVALKYIRSIDKH</sequence>